<name>A0ABR9N5L7_9MICO</name>
<evidence type="ECO:0000313" key="5">
    <source>
        <dbReference type="EMBL" id="MBE1878287.1"/>
    </source>
</evidence>
<dbReference type="Proteomes" id="UP000625527">
    <property type="component" value="Unassembled WGS sequence"/>
</dbReference>
<dbReference type="Pfam" id="PF00106">
    <property type="entry name" value="adh_short"/>
    <property type="match status" value="1"/>
</dbReference>
<dbReference type="PRINTS" id="PR00081">
    <property type="entry name" value="GDHRDH"/>
</dbReference>
<organism evidence="5 6">
    <name type="scientific">Myceligenerans pegani</name>
    <dbReference type="NCBI Taxonomy" id="2776917"/>
    <lineage>
        <taxon>Bacteria</taxon>
        <taxon>Bacillati</taxon>
        <taxon>Actinomycetota</taxon>
        <taxon>Actinomycetes</taxon>
        <taxon>Micrococcales</taxon>
        <taxon>Promicromonosporaceae</taxon>
        <taxon>Myceligenerans</taxon>
    </lineage>
</organism>
<dbReference type="Gene3D" id="3.40.50.720">
    <property type="entry name" value="NAD(P)-binding Rossmann-like Domain"/>
    <property type="match status" value="1"/>
</dbReference>
<evidence type="ECO:0000256" key="2">
    <source>
        <dbReference type="ARBA" id="ARBA00023002"/>
    </source>
</evidence>
<dbReference type="SUPFAM" id="SSF51735">
    <property type="entry name" value="NAD(P)-binding Rossmann-fold domains"/>
    <property type="match status" value="1"/>
</dbReference>
<keyword evidence="6" id="KW-1185">Reference proteome</keyword>
<dbReference type="EMBL" id="JADAQT010000108">
    <property type="protein sequence ID" value="MBE1878287.1"/>
    <property type="molecule type" value="Genomic_DNA"/>
</dbReference>
<dbReference type="NCBIfam" id="NF006114">
    <property type="entry name" value="PRK08263.1"/>
    <property type="match status" value="1"/>
</dbReference>
<gene>
    <name evidence="5" type="ORF">IHE71_21565</name>
</gene>
<sequence length="273" mass="29582">MSKTWFITGASRGFGRAWTVAALERGDRVAATARDTRTLDDLAARFGDALLPLRLDVDDRAAGTAAVQDAHRHFGRLDVVVNNAGFGHFGAIEEVTEDEARAQLETNFFGALWITQAALPLLREQGGGHIVQISSIGGVMALPGLGIYNASKWALEAFSEALAAEVAPFGIRTTLIEPSGFATDWAGASAHRSEPNPLYQPIRDRMAHWSSAGGVPEAEDSVEAMLAAVDAEEPPLRLIFASRGYDMVLAVHEQRMATWRDWEKISRSADPKE</sequence>
<dbReference type="InterPro" id="IPR051911">
    <property type="entry name" value="SDR_oxidoreductase"/>
</dbReference>
<reference evidence="5 6" key="1">
    <citation type="submission" date="2020-10" db="EMBL/GenBank/DDBJ databases">
        <title>Myceligenerans pegani sp. nov., an endophytic actinomycete isolated from Peganum harmala L. in Xinjiang, China.</title>
        <authorList>
            <person name="Xin L."/>
        </authorList>
    </citation>
    <scope>NUCLEOTIDE SEQUENCE [LARGE SCALE GENOMIC DNA]</scope>
    <source>
        <strain evidence="5 6">TRM65318</strain>
    </source>
</reference>
<evidence type="ECO:0000313" key="6">
    <source>
        <dbReference type="Proteomes" id="UP000625527"/>
    </source>
</evidence>
<accession>A0ABR9N5L7</accession>
<evidence type="ECO:0000256" key="1">
    <source>
        <dbReference type="ARBA" id="ARBA00006484"/>
    </source>
</evidence>
<dbReference type="InterPro" id="IPR036291">
    <property type="entry name" value="NAD(P)-bd_dom_sf"/>
</dbReference>
<dbReference type="CDD" id="cd05374">
    <property type="entry name" value="17beta-HSD-like_SDR_c"/>
    <property type="match status" value="1"/>
</dbReference>
<dbReference type="SMART" id="SM00822">
    <property type="entry name" value="PKS_KR"/>
    <property type="match status" value="1"/>
</dbReference>
<evidence type="ECO:0000259" key="4">
    <source>
        <dbReference type="SMART" id="SM00822"/>
    </source>
</evidence>
<dbReference type="PANTHER" id="PTHR43976">
    <property type="entry name" value="SHORT CHAIN DEHYDROGENASE"/>
    <property type="match status" value="1"/>
</dbReference>
<dbReference type="InterPro" id="IPR057326">
    <property type="entry name" value="KR_dom"/>
</dbReference>
<keyword evidence="2" id="KW-0560">Oxidoreductase</keyword>
<evidence type="ECO:0000256" key="3">
    <source>
        <dbReference type="RuleBase" id="RU000363"/>
    </source>
</evidence>
<feature type="domain" description="Ketoreductase" evidence="4">
    <location>
        <begin position="3"/>
        <end position="179"/>
    </location>
</feature>
<protein>
    <submittedName>
        <fullName evidence="5">SDR family oxidoreductase</fullName>
    </submittedName>
</protein>
<dbReference type="InterPro" id="IPR002347">
    <property type="entry name" value="SDR_fam"/>
</dbReference>
<comment type="caution">
    <text evidence="5">The sequence shown here is derived from an EMBL/GenBank/DDBJ whole genome shotgun (WGS) entry which is preliminary data.</text>
</comment>
<dbReference type="PRINTS" id="PR00080">
    <property type="entry name" value="SDRFAMILY"/>
</dbReference>
<dbReference type="InterPro" id="IPR020904">
    <property type="entry name" value="Sc_DH/Rdtase_CS"/>
</dbReference>
<dbReference type="PROSITE" id="PS00061">
    <property type="entry name" value="ADH_SHORT"/>
    <property type="match status" value="1"/>
</dbReference>
<dbReference type="PANTHER" id="PTHR43976:SF16">
    <property type="entry name" value="SHORT-CHAIN DEHYDROGENASE_REDUCTASE FAMILY PROTEIN"/>
    <property type="match status" value="1"/>
</dbReference>
<proteinExistence type="inferred from homology"/>
<comment type="similarity">
    <text evidence="1 3">Belongs to the short-chain dehydrogenases/reductases (SDR) family.</text>
</comment>
<dbReference type="RefSeq" id="WP_192864823.1">
    <property type="nucleotide sequence ID" value="NZ_JADAQT010000108.1"/>
</dbReference>